<comment type="caution">
    <text evidence="4">The sequence shown here is derived from an EMBL/GenBank/DDBJ whole genome shotgun (WGS) entry which is preliminary data.</text>
</comment>
<evidence type="ECO:0000256" key="2">
    <source>
        <dbReference type="SAM" id="Phobius"/>
    </source>
</evidence>
<dbReference type="AlphaFoldDB" id="A0A1J5QTV8"/>
<dbReference type="EMBL" id="MLJW01000993">
    <property type="protein sequence ID" value="OIQ80923.1"/>
    <property type="molecule type" value="Genomic_DNA"/>
</dbReference>
<dbReference type="SUPFAM" id="SSF51735">
    <property type="entry name" value="NAD(P)-binding Rossmann-fold domains"/>
    <property type="match status" value="1"/>
</dbReference>
<organism evidence="4">
    <name type="scientific">mine drainage metagenome</name>
    <dbReference type="NCBI Taxonomy" id="410659"/>
    <lineage>
        <taxon>unclassified sequences</taxon>
        <taxon>metagenomes</taxon>
        <taxon>ecological metagenomes</taxon>
    </lineage>
</organism>
<sequence>MREGTGRLAGGVFRSGRSASGRGGSPRRGASRTTTVAVVGAGPLAAGIATWISRHGLDPGAPAEVRTLEQVPAQDPQEALTGADVVVLVADAGDLAISWSDTAEHRRAEAVAHTQRCLAASAAAGVRHVVVVTSAMVHGAGQDRAPIADDDDLAPGGQAETDGIVGDLLAVESVVARTAGRRRPMITVLRPAAVVGPRIDTLITRHFEAPRLLTVRGSAREWQFVHVDDVASAVASCVVHGLAGAVTVGASSALTSAQVALAAGMERIDLPPVTAFGTAERLHRVGVLPAPASELAYAVYSWTVASTRLSEVGWQAERSNEECLQVLLETVRGRHALAGRRVGARDATALGAAGAAVALIGTAAVWRQARSRRHR</sequence>
<proteinExistence type="predicted"/>
<dbReference type="InterPro" id="IPR036291">
    <property type="entry name" value="NAD(P)-bd_dom_sf"/>
</dbReference>
<dbReference type="Gene3D" id="3.40.50.720">
    <property type="entry name" value="NAD(P)-binding Rossmann-like Domain"/>
    <property type="match status" value="1"/>
</dbReference>
<keyword evidence="2" id="KW-1133">Transmembrane helix</keyword>
<dbReference type="Pfam" id="PF01370">
    <property type="entry name" value="Epimerase"/>
    <property type="match status" value="1"/>
</dbReference>
<evidence type="ECO:0000256" key="1">
    <source>
        <dbReference type="SAM" id="MobiDB-lite"/>
    </source>
</evidence>
<feature type="compositionally biased region" description="Low complexity" evidence="1">
    <location>
        <begin position="10"/>
        <end position="20"/>
    </location>
</feature>
<reference evidence="4" key="1">
    <citation type="submission" date="2016-10" db="EMBL/GenBank/DDBJ databases">
        <title>Sequence of Gallionella enrichment culture.</title>
        <authorList>
            <person name="Poehlein A."/>
            <person name="Muehling M."/>
            <person name="Daniel R."/>
        </authorList>
    </citation>
    <scope>NUCLEOTIDE SEQUENCE</scope>
</reference>
<feature type="domain" description="NAD-dependent epimerase/dehydratase" evidence="3">
    <location>
        <begin position="79"/>
        <end position="240"/>
    </location>
</feature>
<keyword evidence="2" id="KW-0472">Membrane</keyword>
<feature type="region of interest" description="Disordered" evidence="1">
    <location>
        <begin position="1"/>
        <end position="33"/>
    </location>
</feature>
<gene>
    <name evidence="4" type="ORF">GALL_373160</name>
</gene>
<accession>A0A1J5QTV8</accession>
<feature type="transmembrane region" description="Helical" evidence="2">
    <location>
        <begin position="347"/>
        <end position="366"/>
    </location>
</feature>
<dbReference type="PANTHER" id="PTHR43245:SF52">
    <property type="entry name" value="NAD-DEPENDENT EPIMERASE_DEHYDRATASE"/>
    <property type="match status" value="1"/>
</dbReference>
<name>A0A1J5QTV8_9ZZZZ</name>
<dbReference type="InterPro" id="IPR001509">
    <property type="entry name" value="Epimerase_deHydtase"/>
</dbReference>
<protein>
    <recommendedName>
        <fullName evidence="3">NAD-dependent epimerase/dehydratase domain-containing protein</fullName>
    </recommendedName>
</protein>
<evidence type="ECO:0000259" key="3">
    <source>
        <dbReference type="Pfam" id="PF01370"/>
    </source>
</evidence>
<dbReference type="PANTHER" id="PTHR43245">
    <property type="entry name" value="BIFUNCTIONAL POLYMYXIN RESISTANCE PROTEIN ARNA"/>
    <property type="match status" value="1"/>
</dbReference>
<evidence type="ECO:0000313" key="4">
    <source>
        <dbReference type="EMBL" id="OIQ80923.1"/>
    </source>
</evidence>
<dbReference type="InterPro" id="IPR050177">
    <property type="entry name" value="Lipid_A_modif_metabolic_enz"/>
</dbReference>
<keyword evidence="2" id="KW-0812">Transmembrane</keyword>